<dbReference type="GO" id="GO:0006508">
    <property type="term" value="P:proteolysis"/>
    <property type="evidence" value="ECO:0007669"/>
    <property type="project" value="InterPro"/>
</dbReference>
<dbReference type="EMBL" id="VGLS01000950">
    <property type="protein sequence ID" value="MBM3226548.1"/>
    <property type="molecule type" value="Genomic_DNA"/>
</dbReference>
<evidence type="ECO:0000313" key="4">
    <source>
        <dbReference type="Proteomes" id="UP000712673"/>
    </source>
</evidence>
<dbReference type="SUPFAM" id="SSF53474">
    <property type="entry name" value="alpha/beta-Hydrolases"/>
    <property type="match status" value="1"/>
</dbReference>
<keyword evidence="1" id="KW-0378">Hydrolase</keyword>
<name>A0A937W408_UNCTE</name>
<dbReference type="AlphaFoldDB" id="A0A937W408"/>
<dbReference type="InterPro" id="IPR001375">
    <property type="entry name" value="Peptidase_S9_cat"/>
</dbReference>
<feature type="non-terminal residue" evidence="3">
    <location>
        <position position="1"/>
    </location>
</feature>
<dbReference type="SUPFAM" id="SSF82171">
    <property type="entry name" value="DPP6 N-terminal domain-like"/>
    <property type="match status" value="1"/>
</dbReference>
<dbReference type="InterPro" id="IPR029058">
    <property type="entry name" value="AB_hydrolase_fold"/>
</dbReference>
<evidence type="ECO:0000256" key="1">
    <source>
        <dbReference type="ARBA" id="ARBA00022801"/>
    </source>
</evidence>
<organism evidence="3 4">
    <name type="scientific">Tectimicrobiota bacterium</name>
    <dbReference type="NCBI Taxonomy" id="2528274"/>
    <lineage>
        <taxon>Bacteria</taxon>
        <taxon>Pseudomonadati</taxon>
        <taxon>Nitrospinota/Tectimicrobiota group</taxon>
        <taxon>Candidatus Tectimicrobiota</taxon>
    </lineage>
</organism>
<dbReference type="Gene3D" id="3.40.50.1820">
    <property type="entry name" value="alpha/beta hydrolase"/>
    <property type="match status" value="1"/>
</dbReference>
<feature type="domain" description="Peptidase S9 prolyl oligopeptidase catalytic" evidence="2">
    <location>
        <begin position="179"/>
        <end position="389"/>
    </location>
</feature>
<dbReference type="Pfam" id="PF00326">
    <property type="entry name" value="Peptidase_S9"/>
    <property type="match status" value="1"/>
</dbReference>
<dbReference type="Gene3D" id="2.120.10.30">
    <property type="entry name" value="TolB, C-terminal domain"/>
    <property type="match status" value="1"/>
</dbReference>
<evidence type="ECO:0000259" key="2">
    <source>
        <dbReference type="Pfam" id="PF00326"/>
    </source>
</evidence>
<gene>
    <name evidence="3" type="ORF">FJZ47_22520</name>
</gene>
<reference evidence="3" key="1">
    <citation type="submission" date="2019-03" db="EMBL/GenBank/DDBJ databases">
        <title>Lake Tanganyika Metagenome-Assembled Genomes (MAGs).</title>
        <authorList>
            <person name="Tran P."/>
        </authorList>
    </citation>
    <scope>NUCLEOTIDE SEQUENCE</scope>
    <source>
        <strain evidence="3">K_DeepCast_65m_m2_066</strain>
    </source>
</reference>
<comment type="caution">
    <text evidence="3">The sequence shown here is derived from an EMBL/GenBank/DDBJ whole genome shotgun (WGS) entry which is preliminary data.</text>
</comment>
<sequence length="389" mass="43458">RRDAGRNLRVYTVPVAGGVPTCLTPDLDRTCTPFYSSIGPQWSPDGAWLTFTVEDQGDVPVYRVRANGQSAPERIISGARQVTGLSGTGTHLAFTATDPVSPAEVFLCHTDGTGERQLTDLNQVWKAEVALVPPQRWRYERAGFTLDCWVMPPCGATPEQRYPTLLNIHGGPHTQYGHQFFDELQVYAGAGYAVVFTNPRGSQGYGETFTRAVHGDWGGGDYADVMAGLEVALQHCDFIDPERLGILGGSYGGFLTTWTVGHTQRFKAACSERAVNNVHTLFGTSDIGVSFLEAQSGCLPWETPQWYIEHSPLTYAPQITTPLLIMHAENDLRCQMEQAEQLFAALKRLRKEVLFVRFPDENHEMSRSGTPRHRLERFRMILEWFARYL</sequence>
<proteinExistence type="predicted"/>
<accession>A0A937W408</accession>
<dbReference type="InterPro" id="IPR011042">
    <property type="entry name" value="6-blade_b-propeller_TolB-like"/>
</dbReference>
<dbReference type="PANTHER" id="PTHR42776">
    <property type="entry name" value="SERINE PEPTIDASE S9 FAMILY MEMBER"/>
    <property type="match status" value="1"/>
</dbReference>
<dbReference type="PANTHER" id="PTHR42776:SF27">
    <property type="entry name" value="DIPEPTIDYL PEPTIDASE FAMILY MEMBER 6"/>
    <property type="match status" value="1"/>
</dbReference>
<dbReference type="Proteomes" id="UP000712673">
    <property type="component" value="Unassembled WGS sequence"/>
</dbReference>
<protein>
    <submittedName>
        <fullName evidence="3">S9 family peptidase</fullName>
    </submittedName>
</protein>
<evidence type="ECO:0000313" key="3">
    <source>
        <dbReference type="EMBL" id="MBM3226548.1"/>
    </source>
</evidence>
<dbReference type="GO" id="GO:0004252">
    <property type="term" value="F:serine-type endopeptidase activity"/>
    <property type="evidence" value="ECO:0007669"/>
    <property type="project" value="TreeGrafter"/>
</dbReference>